<evidence type="ECO:0000313" key="10">
    <source>
        <dbReference type="Proteomes" id="UP001266099"/>
    </source>
</evidence>
<evidence type="ECO:0000256" key="3">
    <source>
        <dbReference type="ARBA" id="ARBA00022729"/>
    </source>
</evidence>
<keyword evidence="6" id="KW-0472">Membrane</keyword>
<dbReference type="Pfam" id="PF18202">
    <property type="entry name" value="TQ"/>
    <property type="match status" value="1"/>
</dbReference>
<keyword evidence="1" id="KW-0134">Cell wall</keyword>
<dbReference type="InterPro" id="IPR019931">
    <property type="entry name" value="LPXTG_anchor"/>
</dbReference>
<dbReference type="Proteomes" id="UP001266099">
    <property type="component" value="Unassembled WGS sequence"/>
</dbReference>
<dbReference type="NCBIfam" id="NF033903">
    <property type="entry name" value="VaFE_rpt"/>
    <property type="match status" value="1"/>
</dbReference>
<proteinExistence type="predicted"/>
<accession>A0ABU1T2F5</accession>
<evidence type="ECO:0000256" key="2">
    <source>
        <dbReference type="ARBA" id="ARBA00022525"/>
    </source>
</evidence>
<dbReference type="RefSeq" id="WP_309956235.1">
    <property type="nucleotide sequence ID" value="NZ_JAVDUJ010000001.1"/>
</dbReference>
<sequence length="785" mass="84784">MILISRRIIAGCIAFFCACFGLLPHAIADETGYKVYRQSEDKQLGYLIEPIPGNKFSTYLGRHPDLNNSEGIPTWCVNVTQADPKAEDVLSVATLTKPTVTAPAGLQVTTAQMAYLMEKYQHSTDPNVLAGVSYLAHLNFEDEPAPGAVRALYPNTTAQENIQHLRAAVLKYASFIEAQARIYVAEAIAAAPVGYQKGTIAGAGKRHGLIHSLGVTNHAGMYLPGKSITVTLTGPAIFPETGTNTWNGTTAAEPISLAWKATGNGTVSVSSRIASGRTTLTLLETNGKSQNTITIGNRPKIDLTEITTPGPTWKVIYDFQPIGTSQVQKITDDGTFTDTFQAAADPNYADGNWLSLDRESAKDYGVEPGYVPVQYRATAYFIGAIPAAQSSKIPSDAKKIGSVVVKADGPKEIQAKFQAAEPGFVTVVWSVEKSAQGKLAELIHADWADGFGIPAETISHRHEIAIDTALSIRNTKSGTYLVDDVFITGFPRDHGIFAGNQRFQKDLPHIEQRLYFFPEGMAVLDENIGKAAQIGSVINIPANNGFFPSIGATDFRAKQSADGILTPGTYVFVTSFPGDDRVKPYTSSVTDKTEQFTVSHQPDLHTTLTYEGKKTAPASGIVELVDNICYTNLQAGKEYEIRGQLMELPSGKPLLSADEKQITAHKKFTPKTANGCSEVRFKVDAARFAGIRTVAFEKLFADGKEIAVHTDLTDKNQTIEFAPKPEEPKPEPEPDPEPEPEPKDPGDQPKLAATGAGNIIFPALFAAITIGSGGALLWIRRNRKE</sequence>
<dbReference type="EMBL" id="JAVDUJ010000001">
    <property type="protein sequence ID" value="MDR6939513.1"/>
    <property type="molecule type" value="Genomic_DNA"/>
</dbReference>
<protein>
    <recommendedName>
        <fullName evidence="8">Gram-positive cocci surface proteins LPxTG domain-containing protein</fullName>
    </recommendedName>
</protein>
<dbReference type="Gene3D" id="2.60.40.3930">
    <property type="match status" value="1"/>
</dbReference>
<evidence type="ECO:0000259" key="8">
    <source>
        <dbReference type="PROSITE" id="PS50847"/>
    </source>
</evidence>
<evidence type="ECO:0000313" key="9">
    <source>
        <dbReference type="EMBL" id="MDR6939513.1"/>
    </source>
</evidence>
<keyword evidence="3 7" id="KW-0732">Signal</keyword>
<dbReference type="PROSITE" id="PS50847">
    <property type="entry name" value="GRAM_POS_ANCHORING"/>
    <property type="match status" value="1"/>
</dbReference>
<evidence type="ECO:0000256" key="5">
    <source>
        <dbReference type="SAM" id="MobiDB-lite"/>
    </source>
</evidence>
<feature type="chain" id="PRO_5046039206" description="Gram-positive cocci surface proteins LPxTG domain-containing protein" evidence="7">
    <location>
        <begin position="29"/>
        <end position="785"/>
    </location>
</feature>
<dbReference type="InterPro" id="IPR041100">
    <property type="entry name" value="TQ"/>
</dbReference>
<gene>
    <name evidence="9" type="ORF">J2S36_001056</name>
</gene>
<name>A0ABU1T2F5_9ACTO</name>
<keyword evidence="6" id="KW-1133">Transmembrane helix</keyword>
<evidence type="ECO:0000256" key="1">
    <source>
        <dbReference type="ARBA" id="ARBA00022512"/>
    </source>
</evidence>
<feature type="compositionally biased region" description="Basic and acidic residues" evidence="5">
    <location>
        <begin position="723"/>
        <end position="732"/>
    </location>
</feature>
<comment type="caution">
    <text evidence="9">The sequence shown here is derived from an EMBL/GenBank/DDBJ whole genome shotgun (WGS) entry which is preliminary data.</text>
</comment>
<evidence type="ECO:0000256" key="6">
    <source>
        <dbReference type="SAM" id="Phobius"/>
    </source>
</evidence>
<feature type="domain" description="Gram-positive cocci surface proteins LPxTG" evidence="8">
    <location>
        <begin position="751"/>
        <end position="785"/>
    </location>
</feature>
<feature type="region of interest" description="Disordered" evidence="5">
    <location>
        <begin position="712"/>
        <end position="753"/>
    </location>
</feature>
<organism evidence="9 10">
    <name type="scientific">Arcanobacterium hippocoleae</name>
    <dbReference type="NCBI Taxonomy" id="149017"/>
    <lineage>
        <taxon>Bacteria</taxon>
        <taxon>Bacillati</taxon>
        <taxon>Actinomycetota</taxon>
        <taxon>Actinomycetes</taxon>
        <taxon>Actinomycetales</taxon>
        <taxon>Actinomycetaceae</taxon>
        <taxon>Arcanobacterium</taxon>
    </lineage>
</organism>
<feature type="signal peptide" evidence="7">
    <location>
        <begin position="1"/>
        <end position="28"/>
    </location>
</feature>
<evidence type="ECO:0000256" key="4">
    <source>
        <dbReference type="ARBA" id="ARBA00023088"/>
    </source>
</evidence>
<keyword evidence="6" id="KW-0812">Transmembrane</keyword>
<feature type="transmembrane region" description="Helical" evidence="6">
    <location>
        <begin position="759"/>
        <end position="779"/>
    </location>
</feature>
<keyword evidence="10" id="KW-1185">Reference proteome</keyword>
<keyword evidence="2" id="KW-0964">Secreted</keyword>
<evidence type="ECO:0000256" key="7">
    <source>
        <dbReference type="SAM" id="SignalP"/>
    </source>
</evidence>
<dbReference type="PROSITE" id="PS51257">
    <property type="entry name" value="PROKAR_LIPOPROTEIN"/>
    <property type="match status" value="1"/>
</dbReference>
<keyword evidence="4" id="KW-0572">Peptidoglycan-anchor</keyword>
<reference evidence="9 10" key="1">
    <citation type="submission" date="2023-07" db="EMBL/GenBank/DDBJ databases">
        <title>Sequencing the genomes of 1000 actinobacteria strains.</title>
        <authorList>
            <person name="Klenk H.-P."/>
        </authorList>
    </citation>
    <scope>NUCLEOTIDE SEQUENCE [LARGE SCALE GENOMIC DNA]</scope>
    <source>
        <strain evidence="9 10">DSM 15539</strain>
    </source>
</reference>